<evidence type="ECO:0000313" key="2">
    <source>
        <dbReference type="EMBL" id="AWR96023.1"/>
    </source>
</evidence>
<keyword evidence="1" id="KW-0472">Membrane</keyword>
<evidence type="ECO:0008006" key="4">
    <source>
        <dbReference type="Google" id="ProtNLM"/>
    </source>
</evidence>
<keyword evidence="1" id="KW-1133">Transmembrane helix</keyword>
<feature type="transmembrane region" description="Helical" evidence="1">
    <location>
        <begin position="347"/>
        <end position="369"/>
    </location>
</feature>
<organism evidence="2 3">
    <name type="scientific">Acidianus brierleyi</name>
    <dbReference type="NCBI Taxonomy" id="41673"/>
    <lineage>
        <taxon>Archaea</taxon>
        <taxon>Thermoproteota</taxon>
        <taxon>Thermoprotei</taxon>
        <taxon>Sulfolobales</taxon>
        <taxon>Sulfolobaceae</taxon>
        <taxon>Acidianus</taxon>
    </lineage>
</organism>
<sequence length="374" mass="42362">MKALLLLTLIVFIPVFHAGFNYGYEFGYVETNGIQAIVNLYNISLQLGSPDISIQENVCLNLNGSNIFVQNVIQPMMLTKNGYDTQWETSIYYNGSYYEYFYSSIVGRTFNITTIWTNTSNMLRIEFFISNTTLTLNKTCVLKGKFIGIVYSGYDTGTVIGGYGNGAVAGLAKGFNISIKEYYRYNKNWYVPPVAYSGIPSTGESATNGYAYFSNGKVWITYGNAGMQKLYNFSVVIVNNTLYTFPRGSLWLANGRFFVNSTALENVTIRPFYYFNYSFIPEKRILINFNNYTEVDCVNGKSFYLPYPEVVYFYKNGKCVGEFIGAIVIHNVTKITTSITHQSSVNLVYKAIRIGSIGILFVILIILLFRKKYP</sequence>
<dbReference type="OrthoDB" id="43906at2157"/>
<reference evidence="2 3" key="1">
    <citation type="submission" date="2018-05" db="EMBL/GenBank/DDBJ databases">
        <title>Complete Genome Sequences of Extremely Thermoacidophilic, Metal-Mobilizing Type-Strain Members of the Archaeal Family Sulfolobaceae: Acidianus brierleyi DSM-1651T, Acidianus sulfidivorans DSM-18786T, Metallosphaera hakonensis DSM-7519T, and Metallosphaera prunae DSM-10039T.</title>
        <authorList>
            <person name="Counts J.A."/>
            <person name="Kelly R.M."/>
        </authorList>
    </citation>
    <scope>NUCLEOTIDE SEQUENCE [LARGE SCALE GENOMIC DNA]</scope>
    <source>
        <strain evidence="2 3">DSM 1651</strain>
    </source>
</reference>
<gene>
    <name evidence="2" type="ORF">DFR85_12335</name>
</gene>
<accession>A0A2U9IJ12</accession>
<dbReference type="EMBL" id="CP029289">
    <property type="protein sequence ID" value="AWR96023.1"/>
    <property type="molecule type" value="Genomic_DNA"/>
</dbReference>
<evidence type="ECO:0000313" key="3">
    <source>
        <dbReference type="Proteomes" id="UP000248044"/>
    </source>
</evidence>
<keyword evidence="3" id="KW-1185">Reference proteome</keyword>
<dbReference type="KEGG" id="abri:DFR85_12335"/>
<dbReference type="AlphaFoldDB" id="A0A2U9IJ12"/>
<evidence type="ECO:0000256" key="1">
    <source>
        <dbReference type="SAM" id="Phobius"/>
    </source>
</evidence>
<keyword evidence="1" id="KW-0812">Transmembrane</keyword>
<proteinExistence type="predicted"/>
<dbReference type="Proteomes" id="UP000248044">
    <property type="component" value="Chromosome"/>
</dbReference>
<name>A0A2U9IJ12_9CREN</name>
<protein>
    <recommendedName>
        <fullName evidence="4">Thermopsin</fullName>
    </recommendedName>
</protein>